<keyword evidence="2" id="KW-1185">Reference proteome</keyword>
<dbReference type="RefSeq" id="WP_035210159.1">
    <property type="nucleotide sequence ID" value="NZ_BAUW01000158.1"/>
</dbReference>
<accession>W4RWQ8</accession>
<organism evidence="1 2">
    <name type="scientific">Mesobacillus boroniphilus JCM 21738</name>
    <dbReference type="NCBI Taxonomy" id="1294265"/>
    <lineage>
        <taxon>Bacteria</taxon>
        <taxon>Bacillati</taxon>
        <taxon>Bacillota</taxon>
        <taxon>Bacilli</taxon>
        <taxon>Bacillales</taxon>
        <taxon>Bacillaceae</taxon>
        <taxon>Mesobacillus</taxon>
    </lineage>
</organism>
<sequence>MSYTYSNFKEDLRRRAFEEKNRFYKRVLEVVEDYINQKLLRGFIRKMYLITMSIRNLFFY</sequence>
<dbReference type="EMBL" id="BAUW01000158">
    <property type="protein sequence ID" value="GAE48313.1"/>
    <property type="molecule type" value="Genomic_DNA"/>
</dbReference>
<dbReference type="AlphaFoldDB" id="W4RWQ8"/>
<proteinExistence type="predicted"/>
<dbReference type="Proteomes" id="UP000018949">
    <property type="component" value="Unassembled WGS sequence"/>
</dbReference>
<evidence type="ECO:0000313" key="1">
    <source>
        <dbReference type="EMBL" id="GAE48313.1"/>
    </source>
</evidence>
<comment type="caution">
    <text evidence="1">The sequence shown here is derived from an EMBL/GenBank/DDBJ whole genome shotgun (WGS) entry which is preliminary data.</text>
</comment>
<protein>
    <submittedName>
        <fullName evidence="1">Uncharacterized protein</fullName>
    </submittedName>
</protein>
<name>W4RWQ8_9BACI</name>
<gene>
    <name evidence="1" type="ORF">JCM21738_5421</name>
</gene>
<evidence type="ECO:0000313" key="2">
    <source>
        <dbReference type="Proteomes" id="UP000018949"/>
    </source>
</evidence>
<reference evidence="1 2" key="1">
    <citation type="submission" date="2013-12" db="EMBL/GenBank/DDBJ databases">
        <title>NBRP : Genome information of microbial organism related human and environment.</title>
        <authorList>
            <person name="Hattori M."/>
            <person name="Oshima K."/>
            <person name="Inaba H."/>
            <person name="Suda W."/>
            <person name="Sakamoto M."/>
            <person name="Iino T."/>
            <person name="Kitahara M."/>
            <person name="Oshida Y."/>
            <person name="Iida T."/>
            <person name="Kudo T."/>
            <person name="Itoh T."/>
            <person name="Ahmed I."/>
            <person name="Ohkuma M."/>
        </authorList>
    </citation>
    <scope>NUCLEOTIDE SEQUENCE [LARGE SCALE GENOMIC DNA]</scope>
    <source>
        <strain evidence="1 2">JCM 21738</strain>
    </source>
</reference>